<dbReference type="PANTHER" id="PTHR46068:SF1">
    <property type="entry name" value="TRANSPOSASE IS30-LIKE HTH DOMAIN-CONTAINING PROTEIN"/>
    <property type="match status" value="1"/>
</dbReference>
<dbReference type="Proteomes" id="UP000887566">
    <property type="component" value="Unplaced"/>
</dbReference>
<dbReference type="AlphaFoldDB" id="A0A914X3Z4"/>
<name>A0A914X3Z4_9BILA</name>
<dbReference type="Gene3D" id="3.30.420.10">
    <property type="entry name" value="Ribonuclease H-like superfamily/Ribonuclease H"/>
    <property type="match status" value="1"/>
</dbReference>
<proteinExistence type="predicted"/>
<protein>
    <submittedName>
        <fullName evidence="2">Transposase</fullName>
    </submittedName>
</protein>
<dbReference type="WBParaSite" id="PSAMB.scaffold6573size13231.g28777.t1">
    <property type="protein sequence ID" value="PSAMB.scaffold6573size13231.g28777.t1"/>
    <property type="gene ID" value="PSAMB.scaffold6573size13231.g28777"/>
</dbReference>
<keyword evidence="1" id="KW-1185">Reference proteome</keyword>
<reference evidence="2" key="1">
    <citation type="submission" date="2022-11" db="UniProtKB">
        <authorList>
            <consortium name="WormBaseParasite"/>
        </authorList>
    </citation>
    <scope>IDENTIFICATION</scope>
</reference>
<dbReference type="GO" id="GO:0003676">
    <property type="term" value="F:nucleic acid binding"/>
    <property type="evidence" value="ECO:0007669"/>
    <property type="project" value="InterPro"/>
</dbReference>
<organism evidence="1 2">
    <name type="scientific">Plectus sambesii</name>
    <dbReference type="NCBI Taxonomy" id="2011161"/>
    <lineage>
        <taxon>Eukaryota</taxon>
        <taxon>Metazoa</taxon>
        <taxon>Ecdysozoa</taxon>
        <taxon>Nematoda</taxon>
        <taxon>Chromadorea</taxon>
        <taxon>Plectida</taxon>
        <taxon>Plectina</taxon>
        <taxon>Plectoidea</taxon>
        <taxon>Plectidae</taxon>
        <taxon>Plectus</taxon>
    </lineage>
</organism>
<sequence>MVFTAEEKIVIREYLQQGFSPTEIYNRRGAWPWVYSSIADICRQIRQRNFDIERKVGSGRPKSGRTDANIAQVRRRIKSPVRRPGSHQSQRQIAAAIGISRTMVRRIIREDLRLKAFQKVRVHQISAVNVRRRVARCRALLQRIRNRGERRIVFTDKKMFTLRAPRNAQNERVYGDGRKRTIARERLVVPRTHFSRKLMVSGGISWNGKTRLHVIPENERINAESYQYLLTDGLLPDCQQLYPAGNFIFQQDSARPHVALTSLALLEIDAPGYIGPEEWPACSPDLNACDYRLWAYLEQRVYSNGGFTTVQDLEARLHQEWDAIPLRLIRSWIDEFRPRCQATLRLRGQNIQHLFNKL</sequence>
<evidence type="ECO:0000313" key="2">
    <source>
        <dbReference type="WBParaSite" id="PSAMB.scaffold6573size13231.g28777.t1"/>
    </source>
</evidence>
<dbReference type="InterPro" id="IPR036397">
    <property type="entry name" value="RNaseH_sf"/>
</dbReference>
<accession>A0A914X3Z4</accession>
<dbReference type="PANTHER" id="PTHR46068">
    <property type="entry name" value="PROTEIN CBG27172"/>
    <property type="match status" value="1"/>
</dbReference>
<evidence type="ECO:0000313" key="1">
    <source>
        <dbReference type="Proteomes" id="UP000887566"/>
    </source>
</evidence>